<feature type="transmembrane region" description="Helical" evidence="8">
    <location>
        <begin position="125"/>
        <end position="154"/>
    </location>
</feature>
<evidence type="ECO:0000313" key="10">
    <source>
        <dbReference type="EMBL" id="KPL53762.1"/>
    </source>
</evidence>
<feature type="transmembrane region" description="Helical" evidence="8">
    <location>
        <begin position="7"/>
        <end position="32"/>
    </location>
</feature>
<dbReference type="Gene3D" id="1.10.3720.10">
    <property type="entry name" value="MetI-like"/>
    <property type="match status" value="1"/>
</dbReference>
<reference evidence="10 11" key="1">
    <citation type="submission" date="2015-09" db="EMBL/GenBank/DDBJ databases">
        <authorList>
            <person name="Jackson K.R."/>
            <person name="Lunt B.L."/>
            <person name="Fisher J.N.B."/>
            <person name="Gardner A.V."/>
            <person name="Bailey M.E."/>
            <person name="Deus L.M."/>
            <person name="Earl A.S."/>
            <person name="Gibby P.D."/>
            <person name="Hartmann K.A."/>
            <person name="Liu J.E."/>
            <person name="Manci A.M."/>
            <person name="Nielsen D.A."/>
            <person name="Solomon M.B."/>
            <person name="Breakwell D.P."/>
            <person name="Burnett S.H."/>
            <person name="Grose J.H."/>
        </authorList>
    </citation>
    <scope>NUCLEOTIDE SEQUENCE [LARGE SCALE GENOMIC DNA]</scope>
    <source>
        <strain evidence="10 11">16</strain>
    </source>
</reference>
<evidence type="ECO:0000256" key="8">
    <source>
        <dbReference type="RuleBase" id="RU363032"/>
    </source>
</evidence>
<name>A0A0P6VRF4_9HYPH</name>
<dbReference type="SUPFAM" id="SSF161098">
    <property type="entry name" value="MetI-like"/>
    <property type="match status" value="1"/>
</dbReference>
<dbReference type="GO" id="GO:0005886">
    <property type="term" value="C:plasma membrane"/>
    <property type="evidence" value="ECO:0007669"/>
    <property type="project" value="UniProtKB-SubCell"/>
</dbReference>
<accession>A0A0P6VRF4</accession>
<dbReference type="PROSITE" id="PS50928">
    <property type="entry name" value="ABC_TM1"/>
    <property type="match status" value="1"/>
</dbReference>
<evidence type="ECO:0000256" key="5">
    <source>
        <dbReference type="ARBA" id="ARBA00022692"/>
    </source>
</evidence>
<keyword evidence="4" id="KW-0997">Cell inner membrane</keyword>
<keyword evidence="7 8" id="KW-0472">Membrane</keyword>
<reference evidence="10 11" key="2">
    <citation type="submission" date="2015-10" db="EMBL/GenBank/DDBJ databases">
        <title>Draft Genome Sequence of Prosthecomicrobium hirschii ATCC 27832.</title>
        <authorList>
            <person name="Daniel J."/>
            <person name="Givan S.A."/>
            <person name="Brun Y.V."/>
            <person name="Brown P.J."/>
        </authorList>
    </citation>
    <scope>NUCLEOTIDE SEQUENCE [LARGE SCALE GENOMIC DNA]</scope>
    <source>
        <strain evidence="10 11">16</strain>
    </source>
</reference>
<comment type="subcellular location">
    <subcellularLocation>
        <location evidence="1">Cell inner membrane</location>
        <topology evidence="1">Multi-pass membrane protein</topology>
    </subcellularLocation>
    <subcellularLocation>
        <location evidence="8">Cell membrane</location>
        <topology evidence="8">Multi-pass membrane protein</topology>
    </subcellularLocation>
</comment>
<keyword evidence="5 8" id="KW-0812">Transmembrane</keyword>
<proteinExistence type="inferred from homology"/>
<evidence type="ECO:0000256" key="4">
    <source>
        <dbReference type="ARBA" id="ARBA00022519"/>
    </source>
</evidence>
<keyword evidence="2 8" id="KW-0813">Transport</keyword>
<evidence type="ECO:0000256" key="6">
    <source>
        <dbReference type="ARBA" id="ARBA00022989"/>
    </source>
</evidence>
<dbReference type="STRING" id="665126.ABB55_17385"/>
<comment type="caution">
    <text evidence="10">The sequence shown here is derived from an EMBL/GenBank/DDBJ whole genome shotgun (WGS) entry which is preliminary data.</text>
</comment>
<evidence type="ECO:0000256" key="2">
    <source>
        <dbReference type="ARBA" id="ARBA00022448"/>
    </source>
</evidence>
<feature type="transmembrane region" description="Helical" evidence="8">
    <location>
        <begin position="232"/>
        <end position="254"/>
    </location>
</feature>
<dbReference type="CDD" id="cd06261">
    <property type="entry name" value="TM_PBP2"/>
    <property type="match status" value="1"/>
</dbReference>
<dbReference type="PANTHER" id="PTHR43357">
    <property type="entry name" value="INNER MEMBRANE ABC TRANSPORTER PERMEASE PROTEIN YDCV"/>
    <property type="match status" value="1"/>
</dbReference>
<feature type="transmembrane region" description="Helical" evidence="8">
    <location>
        <begin position="175"/>
        <end position="197"/>
    </location>
</feature>
<feature type="domain" description="ABC transmembrane type-1" evidence="9">
    <location>
        <begin position="63"/>
        <end position="251"/>
    </location>
</feature>
<evidence type="ECO:0000259" key="9">
    <source>
        <dbReference type="PROSITE" id="PS50928"/>
    </source>
</evidence>
<dbReference type="InterPro" id="IPR035906">
    <property type="entry name" value="MetI-like_sf"/>
</dbReference>
<evidence type="ECO:0000256" key="7">
    <source>
        <dbReference type="ARBA" id="ARBA00023136"/>
    </source>
</evidence>
<dbReference type="Proteomes" id="UP000048984">
    <property type="component" value="Unassembled WGS sequence"/>
</dbReference>
<dbReference type="AlphaFoldDB" id="A0A0P6VRF4"/>
<dbReference type="RefSeq" id="WP_054359926.1">
    <property type="nucleotide sequence ID" value="NZ_LJYW01000001.1"/>
</dbReference>
<evidence type="ECO:0000313" key="11">
    <source>
        <dbReference type="Proteomes" id="UP000048984"/>
    </source>
</evidence>
<keyword evidence="11" id="KW-1185">Reference proteome</keyword>
<keyword evidence="3" id="KW-1003">Cell membrane</keyword>
<dbReference type="Pfam" id="PF00528">
    <property type="entry name" value="BPD_transp_1"/>
    <property type="match status" value="1"/>
</dbReference>
<organism evidence="10 11">
    <name type="scientific">Prosthecodimorpha hirschii</name>
    <dbReference type="NCBI Taxonomy" id="665126"/>
    <lineage>
        <taxon>Bacteria</taxon>
        <taxon>Pseudomonadati</taxon>
        <taxon>Pseudomonadota</taxon>
        <taxon>Alphaproteobacteria</taxon>
        <taxon>Hyphomicrobiales</taxon>
        <taxon>Ancalomicrobiaceae</taxon>
        <taxon>Prosthecodimorpha</taxon>
    </lineage>
</organism>
<comment type="similarity">
    <text evidence="8">Belongs to the binding-protein-dependent transport system permease family.</text>
</comment>
<feature type="transmembrane region" description="Helical" evidence="8">
    <location>
        <begin position="63"/>
        <end position="86"/>
    </location>
</feature>
<evidence type="ECO:0000256" key="3">
    <source>
        <dbReference type="ARBA" id="ARBA00022475"/>
    </source>
</evidence>
<dbReference type="InterPro" id="IPR000515">
    <property type="entry name" value="MetI-like"/>
</dbReference>
<gene>
    <name evidence="10" type="ORF">ABB55_17385</name>
</gene>
<keyword evidence="6 8" id="KW-1133">Transmembrane helix</keyword>
<protein>
    <recommendedName>
        <fullName evidence="9">ABC transmembrane type-1 domain-containing protein</fullName>
    </recommendedName>
</protein>
<dbReference type="PANTHER" id="PTHR43357:SF4">
    <property type="entry name" value="INNER MEMBRANE ABC TRANSPORTER PERMEASE PROTEIN YDCV"/>
    <property type="match status" value="1"/>
</dbReference>
<dbReference type="GO" id="GO:0055085">
    <property type="term" value="P:transmembrane transport"/>
    <property type="evidence" value="ECO:0007669"/>
    <property type="project" value="InterPro"/>
</dbReference>
<sequence length="257" mass="27287">MRRPGRLLLGAIAATVCVYLILPTLIVVPISFTKTDFITFPPQGFSTRWYAAFFTRPEWSGAFVTSLVVATFTAALTTVLGTMIGLALPRLPPRANRLLGLFFLLPMIVPAIITAVALYRPFAQIGLIASVPGLIVAHTILALPFVVINVAAVVHKLDWRIVDAARSLGATPAIAFRKVTLPALAPGIAAGGIFAFLTSFDEVVVALFISGSGATTLPVQMWSGIRFEISPIAAAASCLLLLGSCLLLALFSLLKRT</sequence>
<dbReference type="EMBL" id="LJYW01000001">
    <property type="protein sequence ID" value="KPL53762.1"/>
    <property type="molecule type" value="Genomic_DNA"/>
</dbReference>
<feature type="transmembrane region" description="Helical" evidence="8">
    <location>
        <begin position="98"/>
        <end position="119"/>
    </location>
</feature>
<evidence type="ECO:0000256" key="1">
    <source>
        <dbReference type="ARBA" id="ARBA00004429"/>
    </source>
</evidence>